<dbReference type="STRING" id="1121301.SAMN02745912_00409"/>
<dbReference type="EMBL" id="FRAG01000003">
    <property type="protein sequence ID" value="SHJ58576.1"/>
    <property type="molecule type" value="Genomic_DNA"/>
</dbReference>
<gene>
    <name evidence="1" type="ORF">SAMN02745912_00409</name>
</gene>
<keyword evidence="2" id="KW-1185">Reference proteome</keyword>
<evidence type="ECO:0000313" key="1">
    <source>
        <dbReference type="EMBL" id="SHJ58576.1"/>
    </source>
</evidence>
<evidence type="ECO:0000313" key="2">
    <source>
        <dbReference type="Proteomes" id="UP000184465"/>
    </source>
</evidence>
<reference evidence="1 2" key="1">
    <citation type="submission" date="2016-11" db="EMBL/GenBank/DDBJ databases">
        <authorList>
            <person name="Jaros S."/>
            <person name="Januszkiewicz K."/>
            <person name="Wedrychowicz H."/>
        </authorList>
    </citation>
    <scope>NUCLEOTIDE SEQUENCE [LARGE SCALE GENOMIC DNA]</scope>
    <source>
        <strain evidence="1 2">DSM 15212</strain>
    </source>
</reference>
<protein>
    <submittedName>
        <fullName evidence="1">Uncharacterized protein</fullName>
    </submittedName>
</protein>
<accession>A0A1M6KHZ5</accession>
<dbReference type="Proteomes" id="UP000184465">
    <property type="component" value="Unassembled WGS sequence"/>
</dbReference>
<name>A0A1M6KHZ5_PARC5</name>
<sequence>MRKDMNKEKFNRIKDSVDQLKETYKGKTQDDLIDEVKKIRANMSDAEFRRQIAAMNRIRGFLTESQQKKLDRLIEMLEKN</sequence>
<dbReference type="OrthoDB" id="9861649at2"/>
<proteinExistence type="predicted"/>
<dbReference type="AlphaFoldDB" id="A0A1M6KHZ5"/>
<organism evidence="1 2">
    <name type="scientific">Paramaledivibacter caminithermalis (strain DSM 15212 / CIP 107654 / DViRD3)</name>
    <name type="common">Clostridium caminithermale</name>
    <dbReference type="NCBI Taxonomy" id="1121301"/>
    <lineage>
        <taxon>Bacteria</taxon>
        <taxon>Bacillati</taxon>
        <taxon>Bacillota</taxon>
        <taxon>Clostridia</taxon>
        <taxon>Peptostreptococcales</taxon>
        <taxon>Caminicellaceae</taxon>
        <taxon>Paramaledivibacter</taxon>
    </lineage>
</organism>
<dbReference type="RefSeq" id="WP_073146722.1">
    <property type="nucleotide sequence ID" value="NZ_FRAG01000003.1"/>
</dbReference>